<keyword evidence="5" id="KW-0862">Zinc</keyword>
<keyword evidence="3" id="KW-0677">Repeat</keyword>
<dbReference type="AlphaFoldDB" id="A0AAN9GIC0"/>
<dbReference type="InterPro" id="IPR058719">
    <property type="entry name" value="WHD_LYAR"/>
</dbReference>
<evidence type="ECO:0000259" key="11">
    <source>
        <dbReference type="Pfam" id="PF25879"/>
    </source>
</evidence>
<feature type="compositionally biased region" description="Polar residues" evidence="9">
    <location>
        <begin position="144"/>
        <end position="180"/>
    </location>
</feature>
<evidence type="ECO:0000256" key="6">
    <source>
        <dbReference type="ARBA" id="ARBA00023054"/>
    </source>
</evidence>
<dbReference type="GO" id="GO:0005730">
    <property type="term" value="C:nucleolus"/>
    <property type="evidence" value="ECO:0007669"/>
    <property type="project" value="TreeGrafter"/>
</dbReference>
<dbReference type="EMBL" id="JBAMIC010000003">
    <property type="protein sequence ID" value="KAK7109532.1"/>
    <property type="molecule type" value="Genomic_DNA"/>
</dbReference>
<dbReference type="SUPFAM" id="SSF57667">
    <property type="entry name" value="beta-beta-alpha zinc fingers"/>
    <property type="match status" value="2"/>
</dbReference>
<dbReference type="FunFam" id="3.30.1490.490:FF:000001">
    <property type="entry name" value="cell growth-regulating nucleolar protein-like"/>
    <property type="match status" value="1"/>
</dbReference>
<organism evidence="12 13">
    <name type="scientific">Littorina saxatilis</name>
    <dbReference type="NCBI Taxonomy" id="31220"/>
    <lineage>
        <taxon>Eukaryota</taxon>
        <taxon>Metazoa</taxon>
        <taxon>Spiralia</taxon>
        <taxon>Lophotrochozoa</taxon>
        <taxon>Mollusca</taxon>
        <taxon>Gastropoda</taxon>
        <taxon>Caenogastropoda</taxon>
        <taxon>Littorinimorpha</taxon>
        <taxon>Littorinoidea</taxon>
        <taxon>Littorinidae</taxon>
        <taxon>Littorina</taxon>
    </lineage>
</organism>
<evidence type="ECO:0008006" key="14">
    <source>
        <dbReference type="Google" id="ProtNLM"/>
    </source>
</evidence>
<dbReference type="InterPro" id="IPR036236">
    <property type="entry name" value="Znf_C2H2_sf"/>
</dbReference>
<dbReference type="Gene3D" id="3.30.1490.490">
    <property type="match status" value="1"/>
</dbReference>
<dbReference type="Pfam" id="PF25879">
    <property type="entry name" value="WHD_LYAR"/>
    <property type="match status" value="1"/>
</dbReference>
<gene>
    <name evidence="12" type="ORF">V1264_013560</name>
</gene>
<evidence type="ECO:0000256" key="7">
    <source>
        <dbReference type="ARBA" id="ARBA00023242"/>
    </source>
</evidence>
<dbReference type="Gene3D" id="1.10.10.2100">
    <property type="match status" value="1"/>
</dbReference>
<evidence type="ECO:0000313" key="12">
    <source>
        <dbReference type="EMBL" id="KAK7109532.1"/>
    </source>
</evidence>
<evidence type="ECO:0000256" key="1">
    <source>
        <dbReference type="ARBA" id="ARBA00004123"/>
    </source>
</evidence>
<evidence type="ECO:0000256" key="4">
    <source>
        <dbReference type="ARBA" id="ARBA00022771"/>
    </source>
</evidence>
<feature type="domain" description="Cell growth-regulating nucleolar protein-like winged helix" evidence="11">
    <location>
        <begin position="291"/>
        <end position="359"/>
    </location>
</feature>
<dbReference type="FunFam" id="1.10.10.2100:FF:000002">
    <property type="entry name" value="cell growth-regulating nucleolar protein-like"/>
    <property type="match status" value="1"/>
</dbReference>
<keyword evidence="2" id="KW-0479">Metal-binding</keyword>
<evidence type="ECO:0000256" key="8">
    <source>
        <dbReference type="PROSITE-ProRule" id="PRU01145"/>
    </source>
</evidence>
<dbReference type="PANTHER" id="PTHR13100">
    <property type="entry name" value="CELL GROWTH-REGULATING NUCLEOLAR PROTEIN LYAR"/>
    <property type="match status" value="1"/>
</dbReference>
<dbReference type="PANTHER" id="PTHR13100:SF10">
    <property type="entry name" value="CELL GROWTH-REGULATING NUCLEOLAR PROTEIN"/>
    <property type="match status" value="1"/>
</dbReference>
<proteinExistence type="predicted"/>
<feature type="compositionally biased region" description="Basic and acidic residues" evidence="9">
    <location>
        <begin position="210"/>
        <end position="219"/>
    </location>
</feature>
<dbReference type="InterPro" id="IPR014898">
    <property type="entry name" value="Znf_C2H2_LYAR"/>
</dbReference>
<name>A0AAN9GIC0_9CAEN</name>
<keyword evidence="13" id="KW-1185">Reference proteome</keyword>
<dbReference type="GO" id="GO:0008270">
    <property type="term" value="F:zinc ion binding"/>
    <property type="evidence" value="ECO:0007669"/>
    <property type="project" value="UniProtKB-KW"/>
</dbReference>
<comment type="caution">
    <text evidence="12">The sequence shown here is derived from an EMBL/GenBank/DDBJ whole genome shotgun (WGS) entry which is preliminary data.</text>
</comment>
<keyword evidence="4 8" id="KW-0863">Zinc-finger</keyword>
<sequence>MVFFTCGACNESLKKNQVEKHYLHKCRRCEFLSCVDCGKDFWGDTYQTHTKCITEEEKYSGKNFVAKANKGEVKQEQWIQKVQSAIQKAPANPQLQQLLQRLEEYPNVPRKKAKFENFLKCSLRIFNVGLQNQVWDMLMAEAHQQQNGNNTTENSEGSTEPGSKSSQTGATQQGGPSTETLAADQEEEGKKKLSKKERKEERRKKTHKAEKKDKQKDDEGVTEVNGENSKKKGKRRKRDEEEEEENGEEEVSRPTKKKKKEENGVEEDGSLANDSGMDTLDDSIAAEEKTGKFNWGLTITAVLESKGEMSVKKLRKKVLAEYASYGGSRGEEKVMATFNKKLSKLPNVKVLKDKVKLIQS</sequence>
<evidence type="ECO:0000256" key="5">
    <source>
        <dbReference type="ARBA" id="ARBA00022833"/>
    </source>
</evidence>
<evidence type="ECO:0000313" key="13">
    <source>
        <dbReference type="Proteomes" id="UP001374579"/>
    </source>
</evidence>
<evidence type="ECO:0000256" key="9">
    <source>
        <dbReference type="SAM" id="MobiDB-lite"/>
    </source>
</evidence>
<evidence type="ECO:0000259" key="10">
    <source>
        <dbReference type="Pfam" id="PF08790"/>
    </source>
</evidence>
<dbReference type="GO" id="GO:0000122">
    <property type="term" value="P:negative regulation of transcription by RNA polymerase II"/>
    <property type="evidence" value="ECO:0007669"/>
    <property type="project" value="UniProtKB-ARBA"/>
</dbReference>
<keyword evidence="7" id="KW-0539">Nucleus</keyword>
<dbReference type="Pfam" id="PF08790">
    <property type="entry name" value="zf-LYAR"/>
    <property type="match status" value="1"/>
</dbReference>
<evidence type="ECO:0000256" key="3">
    <source>
        <dbReference type="ARBA" id="ARBA00022737"/>
    </source>
</evidence>
<feature type="domain" description="Zinc finger C2H2 LYAR-type" evidence="10">
    <location>
        <begin position="32"/>
        <end position="59"/>
    </location>
</feature>
<dbReference type="Proteomes" id="UP001374579">
    <property type="component" value="Unassembled WGS sequence"/>
</dbReference>
<dbReference type="GO" id="GO:0003677">
    <property type="term" value="F:DNA binding"/>
    <property type="evidence" value="ECO:0007669"/>
    <property type="project" value="InterPro"/>
</dbReference>
<evidence type="ECO:0000256" key="2">
    <source>
        <dbReference type="ARBA" id="ARBA00022723"/>
    </source>
</evidence>
<feature type="region of interest" description="Disordered" evidence="9">
    <location>
        <begin position="144"/>
        <end position="282"/>
    </location>
</feature>
<feature type="compositionally biased region" description="Acidic residues" evidence="9">
    <location>
        <begin position="240"/>
        <end position="249"/>
    </location>
</feature>
<reference evidence="12 13" key="1">
    <citation type="submission" date="2024-02" db="EMBL/GenBank/DDBJ databases">
        <title>Chromosome-scale genome assembly of the rough periwinkle Littorina saxatilis.</title>
        <authorList>
            <person name="De Jode A."/>
            <person name="Faria R."/>
            <person name="Formenti G."/>
            <person name="Sims Y."/>
            <person name="Smith T.P."/>
            <person name="Tracey A."/>
            <person name="Wood J.M.D."/>
            <person name="Zagrodzka Z.B."/>
            <person name="Johannesson K."/>
            <person name="Butlin R.K."/>
            <person name="Leder E.H."/>
        </authorList>
    </citation>
    <scope>NUCLEOTIDE SEQUENCE [LARGE SCALE GENOMIC DNA]</scope>
    <source>
        <strain evidence="12">Snail1</strain>
        <tissue evidence="12">Muscle</tissue>
    </source>
</reference>
<dbReference type="PROSITE" id="PS51804">
    <property type="entry name" value="ZF_C2HC_LYAR"/>
    <property type="match status" value="2"/>
</dbReference>
<protein>
    <recommendedName>
        <fullName evidence="14">Cell growth-regulating nucleolar protein</fullName>
    </recommendedName>
</protein>
<feature type="compositionally biased region" description="Basic residues" evidence="9">
    <location>
        <begin position="192"/>
        <end position="209"/>
    </location>
</feature>
<comment type="subcellular location">
    <subcellularLocation>
        <location evidence="1">Nucleus</location>
    </subcellularLocation>
</comment>
<dbReference type="GO" id="GO:0006364">
    <property type="term" value="P:rRNA processing"/>
    <property type="evidence" value="ECO:0007669"/>
    <property type="project" value="TreeGrafter"/>
</dbReference>
<accession>A0AAN9GIC0</accession>
<dbReference type="InterPro" id="IPR039999">
    <property type="entry name" value="LYAR"/>
</dbReference>
<keyword evidence="6" id="KW-0175">Coiled coil</keyword>